<evidence type="ECO:0000259" key="6">
    <source>
        <dbReference type="Pfam" id="PF07635"/>
    </source>
</evidence>
<keyword evidence="9" id="KW-1185">Reference proteome</keyword>
<evidence type="ECO:0000313" key="8">
    <source>
        <dbReference type="EMBL" id="QDU60418.1"/>
    </source>
</evidence>
<feature type="domain" description="Cytochrome C Planctomycete-type" evidence="6">
    <location>
        <begin position="31"/>
        <end position="76"/>
    </location>
</feature>
<accession>A0A518B0B2</accession>
<dbReference type="InterPro" id="IPR011429">
    <property type="entry name" value="Cyt_c_Planctomycete-type"/>
</dbReference>
<feature type="domain" description="DUF1585" evidence="2">
    <location>
        <begin position="714"/>
        <end position="787"/>
    </location>
</feature>
<dbReference type="InterPro" id="IPR013043">
    <property type="entry name" value="DUF1595"/>
</dbReference>
<dbReference type="Pfam" id="PF07626">
    <property type="entry name" value="PSD3"/>
    <property type="match status" value="1"/>
</dbReference>
<dbReference type="Pfam" id="PF07624">
    <property type="entry name" value="PSD2"/>
    <property type="match status" value="1"/>
</dbReference>
<sequence precursor="true">MKHLLRCSIWILATANLAVAQDVGGFLRQHCVKCHGQRLEEGELRLDHLTSPDATTAETWTLVADMIESGDMPPEGEASPDPEQTRRFLSWINAKLAKAQSPPAATRRLNRVEYEHTLHDLLGIDVPLAPLLPEDGEVQGFDNVASGLGISSILMERYLEAANVAFEHTIRRIKPLPPSTRRAVLMESKENIGSVKGKKGGVIESHGAFVDFTPGWPPARVDAAHPIEGGTYHCRVAVWPHDPGDRTLSVGVFTGPLFGPGERTFEGMFDVTGTPKEPRVIEFTTRLEAGHALHILPWIYPEHVTWRDKDEPRPGVAIAWAETHGPLDQSFPAESQARLFGDSKSLTLKEGRPFYLRHRRGVKEHFIDSTEPRADLQRLLRDFAPRAFRRPVDDALIDQFIELAQARLDDGDTFEQAARTGVTAILCSPHFLLLNQEERVDDYTLASRLSYFLWSSMPDEELTRLAAEGKLGDSKILHEQVERMISDPKIERFVDHFTGQWLDLREIEFTTPDKKLYPEFDDLLLRSMLAETRRFFRHLLEEDLSVLNFADADFTILNQRLATHYGIPGVRGHEEFRVVPLPSDSVRGGLLTQASILKVTANGTTTSPVLRGVWVLDRLLGQPAPPPPPGVPAVEPDIRGATSIREQLALHRENGACNRCHTRIDPPGFALEEFDVIGGHRDAYRSLEGDRKRRVGRTRYFVGPPVVSSGELADGRTFANFVEFRERLADDPETIARAIAQKLLVYGCGRPITRGDRDLVDAVVRAARSSNFGLRSMIHAVVDSELFRRP</sequence>
<evidence type="ECO:0000256" key="1">
    <source>
        <dbReference type="SAM" id="SignalP"/>
    </source>
</evidence>
<dbReference type="Pfam" id="PF07637">
    <property type="entry name" value="PSD5"/>
    <property type="match status" value="1"/>
</dbReference>
<dbReference type="InterPro" id="IPR011478">
    <property type="entry name" value="DUF1585"/>
</dbReference>
<feature type="signal peptide" evidence="1">
    <location>
        <begin position="1"/>
        <end position="20"/>
    </location>
</feature>
<protein>
    <recommendedName>
        <fullName evidence="10">Planctomycete cytochrome C</fullName>
    </recommendedName>
</protein>
<dbReference type="EMBL" id="CP036279">
    <property type="protein sequence ID" value="QDU60418.1"/>
    <property type="molecule type" value="Genomic_DNA"/>
</dbReference>
<proteinExistence type="predicted"/>
<dbReference type="KEGG" id="knv:Pan216_12570"/>
<gene>
    <name evidence="8" type="ORF">Pan216_12570</name>
</gene>
<dbReference type="InterPro" id="IPR013039">
    <property type="entry name" value="DUF1588"/>
</dbReference>
<name>A0A518B0B2_9BACT</name>
<dbReference type="Pfam" id="PF07635">
    <property type="entry name" value="PSCyt1"/>
    <property type="match status" value="1"/>
</dbReference>
<feature type="domain" description="DUF1595" evidence="7">
    <location>
        <begin position="377"/>
        <end position="432"/>
    </location>
</feature>
<feature type="chain" id="PRO_5022138892" description="Planctomycete cytochrome C" evidence="1">
    <location>
        <begin position="21"/>
        <end position="790"/>
    </location>
</feature>
<evidence type="ECO:0000313" key="9">
    <source>
        <dbReference type="Proteomes" id="UP000317093"/>
    </source>
</evidence>
<feature type="domain" description="DUF1587" evidence="3">
    <location>
        <begin position="107"/>
        <end position="169"/>
    </location>
</feature>
<organism evidence="8 9">
    <name type="scientific">Kolteria novifilia</name>
    <dbReference type="NCBI Taxonomy" id="2527975"/>
    <lineage>
        <taxon>Bacteria</taxon>
        <taxon>Pseudomonadati</taxon>
        <taxon>Planctomycetota</taxon>
        <taxon>Planctomycetia</taxon>
        <taxon>Kolteriales</taxon>
        <taxon>Kolteriaceae</taxon>
        <taxon>Kolteria</taxon>
    </lineage>
</organism>
<evidence type="ECO:0000259" key="4">
    <source>
        <dbReference type="Pfam" id="PF07627"/>
    </source>
</evidence>
<evidence type="ECO:0000259" key="5">
    <source>
        <dbReference type="Pfam" id="PF07631"/>
    </source>
</evidence>
<dbReference type="AlphaFoldDB" id="A0A518B0B2"/>
<dbReference type="InterPro" id="IPR013042">
    <property type="entry name" value="DUF1592"/>
</dbReference>
<dbReference type="Pfam" id="PF07627">
    <property type="entry name" value="PSCyt3"/>
    <property type="match status" value="1"/>
</dbReference>
<evidence type="ECO:0000259" key="7">
    <source>
        <dbReference type="Pfam" id="PF07637"/>
    </source>
</evidence>
<dbReference type="RefSeq" id="WP_419193316.1">
    <property type="nucleotide sequence ID" value="NZ_CP036279.1"/>
</dbReference>
<feature type="domain" description="DUF1592" evidence="5">
    <location>
        <begin position="441"/>
        <end position="567"/>
    </location>
</feature>
<reference evidence="8 9" key="1">
    <citation type="submission" date="2019-02" db="EMBL/GenBank/DDBJ databases">
        <title>Deep-cultivation of Planctomycetes and their phenomic and genomic characterization uncovers novel biology.</title>
        <authorList>
            <person name="Wiegand S."/>
            <person name="Jogler M."/>
            <person name="Boedeker C."/>
            <person name="Pinto D."/>
            <person name="Vollmers J."/>
            <person name="Rivas-Marin E."/>
            <person name="Kohn T."/>
            <person name="Peeters S.H."/>
            <person name="Heuer A."/>
            <person name="Rast P."/>
            <person name="Oberbeckmann S."/>
            <person name="Bunk B."/>
            <person name="Jeske O."/>
            <person name="Meyerdierks A."/>
            <person name="Storesund J.E."/>
            <person name="Kallscheuer N."/>
            <person name="Luecker S."/>
            <person name="Lage O.M."/>
            <person name="Pohl T."/>
            <person name="Merkel B.J."/>
            <person name="Hornburger P."/>
            <person name="Mueller R.-W."/>
            <person name="Bruemmer F."/>
            <person name="Labrenz M."/>
            <person name="Spormann A.M."/>
            <person name="Op den Camp H."/>
            <person name="Overmann J."/>
            <person name="Amann R."/>
            <person name="Jetten M.S.M."/>
            <person name="Mascher T."/>
            <person name="Medema M.H."/>
            <person name="Devos D.P."/>
            <person name="Kaster A.-K."/>
            <person name="Ovreas L."/>
            <person name="Rohde M."/>
            <person name="Galperin M.Y."/>
            <person name="Jogler C."/>
        </authorList>
    </citation>
    <scope>NUCLEOTIDE SEQUENCE [LARGE SCALE GENOMIC DNA]</scope>
    <source>
        <strain evidence="8 9">Pan216</strain>
    </source>
</reference>
<evidence type="ECO:0008006" key="10">
    <source>
        <dbReference type="Google" id="ProtNLM"/>
    </source>
</evidence>
<dbReference type="InterPro" id="IPR013036">
    <property type="entry name" value="DUF1587"/>
</dbReference>
<feature type="domain" description="DUF1588" evidence="4">
    <location>
        <begin position="587"/>
        <end position="682"/>
    </location>
</feature>
<keyword evidence="1" id="KW-0732">Signal</keyword>
<evidence type="ECO:0000259" key="3">
    <source>
        <dbReference type="Pfam" id="PF07626"/>
    </source>
</evidence>
<evidence type="ECO:0000259" key="2">
    <source>
        <dbReference type="Pfam" id="PF07624"/>
    </source>
</evidence>
<dbReference type="Pfam" id="PF07631">
    <property type="entry name" value="PSD4"/>
    <property type="match status" value="1"/>
</dbReference>
<dbReference type="Proteomes" id="UP000317093">
    <property type="component" value="Chromosome"/>
</dbReference>